<dbReference type="Proteomes" id="UP000281738">
    <property type="component" value="Unassembled WGS sequence"/>
</dbReference>
<dbReference type="EMBL" id="RKHO01000001">
    <property type="protein sequence ID" value="ROR90851.1"/>
    <property type="molecule type" value="Genomic_DNA"/>
</dbReference>
<proteinExistence type="predicted"/>
<reference evidence="1 2" key="1">
    <citation type="submission" date="2018-11" db="EMBL/GenBank/DDBJ databases">
        <title>Sequencing the genomes of 1000 actinobacteria strains.</title>
        <authorList>
            <person name="Klenk H.-P."/>
        </authorList>
    </citation>
    <scope>NUCLEOTIDE SEQUENCE [LARGE SCALE GENOMIC DNA]</scope>
    <source>
        <strain evidence="1 2">DSM 12652</strain>
    </source>
</reference>
<keyword evidence="2" id="KW-1185">Reference proteome</keyword>
<evidence type="ECO:0000313" key="2">
    <source>
        <dbReference type="Proteomes" id="UP000281738"/>
    </source>
</evidence>
<dbReference type="AlphaFoldDB" id="A0A3N2CTL3"/>
<dbReference type="RefSeq" id="WP_281274137.1">
    <property type="nucleotide sequence ID" value="NZ_RKHO01000001.1"/>
</dbReference>
<evidence type="ECO:0000313" key="1">
    <source>
        <dbReference type="EMBL" id="ROR90851.1"/>
    </source>
</evidence>
<organism evidence="1 2">
    <name type="scientific">Nocardioides aurantiacus</name>
    <dbReference type="NCBI Taxonomy" id="86796"/>
    <lineage>
        <taxon>Bacteria</taxon>
        <taxon>Bacillati</taxon>
        <taxon>Actinomycetota</taxon>
        <taxon>Actinomycetes</taxon>
        <taxon>Propionibacteriales</taxon>
        <taxon>Nocardioidaceae</taxon>
        <taxon>Nocardioides</taxon>
    </lineage>
</organism>
<name>A0A3N2CTL3_9ACTN</name>
<protein>
    <submittedName>
        <fullName evidence="1">Uncharacterized protein</fullName>
    </submittedName>
</protein>
<gene>
    <name evidence="1" type="ORF">EDD33_1700</name>
</gene>
<comment type="caution">
    <text evidence="1">The sequence shown here is derived from an EMBL/GenBank/DDBJ whole genome shotgun (WGS) entry which is preliminary data.</text>
</comment>
<accession>A0A3N2CTL3</accession>
<sequence>MRAEEVAGTLTALLDPVRAGGHDVVMARPEVAGLLLGGVP</sequence>